<feature type="domain" description="DUF8212" evidence="2">
    <location>
        <begin position="247"/>
        <end position="269"/>
    </location>
</feature>
<dbReference type="Pfam" id="PF26640">
    <property type="entry name" value="DUF8212"/>
    <property type="match status" value="1"/>
</dbReference>
<proteinExistence type="predicted"/>
<protein>
    <recommendedName>
        <fullName evidence="5">Heterokaryon incompatibility domain-containing protein</fullName>
    </recommendedName>
</protein>
<evidence type="ECO:0000313" key="3">
    <source>
        <dbReference type="EMBL" id="KAL1894883.1"/>
    </source>
</evidence>
<reference evidence="3 4" key="1">
    <citation type="journal article" date="2024" name="IMA Fungus">
        <title>IMA Genome - F19 : A genome assembly and annotation guide to empower mycologists, including annotated draft genome sequences of Ceratocystis pirilliformis, Diaporthe australafricana, Fusarium ophioides, Paecilomyces lecythidis, and Sporothrix stenoceras.</title>
        <authorList>
            <person name="Aylward J."/>
            <person name="Wilson A.M."/>
            <person name="Visagie C.M."/>
            <person name="Spraker J."/>
            <person name="Barnes I."/>
            <person name="Buitendag C."/>
            <person name="Ceriani C."/>
            <person name="Del Mar Angel L."/>
            <person name="du Plessis D."/>
            <person name="Fuchs T."/>
            <person name="Gasser K."/>
            <person name="Kramer D."/>
            <person name="Li W."/>
            <person name="Munsamy K."/>
            <person name="Piso A."/>
            <person name="Price J.L."/>
            <person name="Sonnekus B."/>
            <person name="Thomas C."/>
            <person name="van der Nest A."/>
            <person name="van Dijk A."/>
            <person name="van Heerden A."/>
            <person name="van Vuuren N."/>
            <person name="Yilmaz N."/>
            <person name="Duong T.A."/>
            <person name="van der Merwe N.A."/>
            <person name="Wingfield M.J."/>
            <person name="Wingfield B.D."/>
        </authorList>
    </citation>
    <scope>NUCLEOTIDE SEQUENCE [LARGE SCALE GENOMIC DNA]</scope>
    <source>
        <strain evidence="3 4">CMW 5346</strain>
    </source>
</reference>
<dbReference type="PANTHER" id="PTHR10622">
    <property type="entry name" value="HET DOMAIN-CONTAINING PROTEIN"/>
    <property type="match status" value="1"/>
</dbReference>
<accession>A0ABR3Z4Z7</accession>
<evidence type="ECO:0000259" key="2">
    <source>
        <dbReference type="Pfam" id="PF26640"/>
    </source>
</evidence>
<sequence>MRLLHTRTLWVVNFVEKGCNASQLGAELNTHSSLAVPRYAILSHTWEDGEVTFQDMKKLTEAKMKKGFGKIKKSCELARNAGIEYIWIDTCCIDKTNSTELFEAINSMFTWYRNAWVCYVYLSDAGISSPVYSNQRQDHRDQFRWYRRGWTLQELVASRHIEFYGAGWESLGTKTDHLLLIAKATGIDAATLAAGDDLEAHLARISVARRMHWLAYRETTRPEDMAYCMLGIFGISMPVLYGEGDGAFLRLQEEILKTVDDQSLFAWKEDDSLDYYRPDYGDSFRRWGLLARSAADFRVAASVARFRDTRAQRPAIQTTNRGVQTTLLMCEDRSYDSGDVFLAVLDCHVGHIPGVYAGIRLKRMTSTDEYVRIDTPQLFSFCAIDPSGQQDLGGFDLTKEQDVLYELRPQTAHRNWAPRTVFVRQDVPAALPPGLWLVPPPASVRATGHSGHVVVYDVVPKDQWDAATWTVQPTVASVDYWTGFSAAFCVGFGKHIKADALVIVAGARPGHEGGMQPWCKVLPRSLCRDVVDFIKTNGVASNTPDASQDLGVITTIEQTKLYGQDMFLVKLLPVMGR</sequence>
<dbReference type="Proteomes" id="UP001583186">
    <property type="component" value="Unassembled WGS sequence"/>
</dbReference>
<feature type="domain" description="Heterokaryon incompatibility" evidence="1">
    <location>
        <begin position="39"/>
        <end position="129"/>
    </location>
</feature>
<gene>
    <name evidence="3" type="ORF">Sste5346_005570</name>
</gene>
<dbReference type="PANTHER" id="PTHR10622:SF10">
    <property type="entry name" value="HET DOMAIN-CONTAINING PROTEIN"/>
    <property type="match status" value="1"/>
</dbReference>
<keyword evidence="4" id="KW-1185">Reference proteome</keyword>
<organism evidence="3 4">
    <name type="scientific">Sporothrix stenoceras</name>
    <dbReference type="NCBI Taxonomy" id="5173"/>
    <lineage>
        <taxon>Eukaryota</taxon>
        <taxon>Fungi</taxon>
        <taxon>Dikarya</taxon>
        <taxon>Ascomycota</taxon>
        <taxon>Pezizomycotina</taxon>
        <taxon>Sordariomycetes</taxon>
        <taxon>Sordariomycetidae</taxon>
        <taxon>Ophiostomatales</taxon>
        <taxon>Ophiostomataceae</taxon>
        <taxon>Sporothrix</taxon>
    </lineage>
</organism>
<name>A0ABR3Z4Z7_9PEZI</name>
<dbReference type="InterPro" id="IPR058525">
    <property type="entry name" value="DUF8212"/>
</dbReference>
<comment type="caution">
    <text evidence="3">The sequence shown here is derived from an EMBL/GenBank/DDBJ whole genome shotgun (WGS) entry which is preliminary data.</text>
</comment>
<evidence type="ECO:0008006" key="5">
    <source>
        <dbReference type="Google" id="ProtNLM"/>
    </source>
</evidence>
<evidence type="ECO:0000313" key="4">
    <source>
        <dbReference type="Proteomes" id="UP001583186"/>
    </source>
</evidence>
<dbReference type="EMBL" id="JAWCUI010000030">
    <property type="protein sequence ID" value="KAL1894883.1"/>
    <property type="molecule type" value="Genomic_DNA"/>
</dbReference>
<dbReference type="Pfam" id="PF06985">
    <property type="entry name" value="HET"/>
    <property type="match status" value="1"/>
</dbReference>
<dbReference type="InterPro" id="IPR010730">
    <property type="entry name" value="HET"/>
</dbReference>
<evidence type="ECO:0000259" key="1">
    <source>
        <dbReference type="Pfam" id="PF06985"/>
    </source>
</evidence>